<sequence length="88" mass="9077">MISATRFIALCQVLFFLSGCGLKGPLYLPPPEPIAVQPPSSDSASKPKPVSTKGQPQKPRQVAPDAPAQTPPGPTDSGLSGQNQSPAK</sequence>
<evidence type="ECO:0000313" key="8">
    <source>
        <dbReference type="EMBL" id="PZN71076.1"/>
    </source>
</evidence>
<dbReference type="AlphaFoldDB" id="A0A2W4QIM2"/>
<evidence type="ECO:0000256" key="3">
    <source>
        <dbReference type="ARBA" id="ARBA00023136"/>
    </source>
</evidence>
<dbReference type="PROSITE" id="PS51257">
    <property type="entry name" value="PROKAR_LIPOPROTEIN"/>
    <property type="match status" value="1"/>
</dbReference>
<comment type="caution">
    <text evidence="8">The sequence shown here is derived from an EMBL/GenBank/DDBJ whole genome shotgun (WGS) entry which is preliminary data.</text>
</comment>
<dbReference type="Pfam" id="PF13627">
    <property type="entry name" value="LptM_cons"/>
    <property type="match status" value="1"/>
</dbReference>
<accession>A0A2W4QIM2</accession>
<dbReference type="GO" id="GO:0009279">
    <property type="term" value="C:cell outer membrane"/>
    <property type="evidence" value="ECO:0007669"/>
    <property type="project" value="UniProtKB-SubCell"/>
</dbReference>
<evidence type="ECO:0000256" key="2">
    <source>
        <dbReference type="ARBA" id="ARBA00022729"/>
    </source>
</evidence>
<evidence type="ECO:0000256" key="4">
    <source>
        <dbReference type="ARBA" id="ARBA00023139"/>
    </source>
</evidence>
<keyword evidence="4" id="KW-0564">Palmitate</keyword>
<protein>
    <recommendedName>
        <fullName evidence="10">Lipoprotein</fullName>
    </recommendedName>
</protein>
<gene>
    <name evidence="8" type="ORF">DM484_27260</name>
</gene>
<dbReference type="NCBIfam" id="NF047847">
    <property type="entry name" value="SS_mature_LptM"/>
    <property type="match status" value="1"/>
</dbReference>
<evidence type="ECO:0000256" key="5">
    <source>
        <dbReference type="ARBA" id="ARBA00023237"/>
    </source>
</evidence>
<evidence type="ECO:0008006" key="10">
    <source>
        <dbReference type="Google" id="ProtNLM"/>
    </source>
</evidence>
<organism evidence="8 9">
    <name type="scientific">Candidatus Methylumidiphilus alinenensis</name>
    <dbReference type="NCBI Taxonomy" id="2202197"/>
    <lineage>
        <taxon>Bacteria</taxon>
        <taxon>Pseudomonadati</taxon>
        <taxon>Pseudomonadota</taxon>
        <taxon>Gammaproteobacteria</taxon>
        <taxon>Methylococcales</taxon>
        <taxon>Candidatus Methylumidiphilus</taxon>
    </lineage>
</organism>
<keyword evidence="6" id="KW-0449">Lipoprotein</keyword>
<dbReference type="InterPro" id="IPR032831">
    <property type="entry name" value="LptM_cons"/>
</dbReference>
<proteinExistence type="predicted"/>
<feature type="compositionally biased region" description="Low complexity" evidence="7">
    <location>
        <begin position="38"/>
        <end position="51"/>
    </location>
</feature>
<keyword evidence="5" id="KW-0998">Cell outer membrane</keyword>
<dbReference type="EMBL" id="QJPH01000535">
    <property type="protein sequence ID" value="PZN71076.1"/>
    <property type="molecule type" value="Genomic_DNA"/>
</dbReference>
<keyword evidence="2" id="KW-0732">Signal</keyword>
<evidence type="ECO:0000256" key="6">
    <source>
        <dbReference type="ARBA" id="ARBA00023288"/>
    </source>
</evidence>
<reference evidence="8 9" key="1">
    <citation type="journal article" date="2018" name="Aquat. Microb. Ecol.">
        <title>Gammaproteobacterial methanotrophs dominate.</title>
        <authorList>
            <person name="Rissanen A.J."/>
            <person name="Saarenheimo J."/>
            <person name="Tiirola M."/>
            <person name="Peura S."/>
            <person name="Aalto S.L."/>
            <person name="Karvinen A."/>
            <person name="Nykanen H."/>
        </authorList>
    </citation>
    <scope>NUCLEOTIDE SEQUENCE [LARGE SCALE GENOMIC DNA]</scope>
    <source>
        <strain evidence="8">AMbin10</strain>
    </source>
</reference>
<dbReference type="Proteomes" id="UP000249396">
    <property type="component" value="Unassembled WGS sequence"/>
</dbReference>
<keyword evidence="3" id="KW-0472">Membrane</keyword>
<comment type="subcellular location">
    <subcellularLocation>
        <location evidence="1">Cell outer membrane</location>
        <topology evidence="1">Lipid-anchor</topology>
    </subcellularLocation>
</comment>
<feature type="region of interest" description="Disordered" evidence="7">
    <location>
        <begin position="27"/>
        <end position="88"/>
    </location>
</feature>
<evidence type="ECO:0000313" key="9">
    <source>
        <dbReference type="Proteomes" id="UP000249396"/>
    </source>
</evidence>
<evidence type="ECO:0000256" key="7">
    <source>
        <dbReference type="SAM" id="MobiDB-lite"/>
    </source>
</evidence>
<feature type="compositionally biased region" description="Polar residues" evidence="7">
    <location>
        <begin position="77"/>
        <end position="88"/>
    </location>
</feature>
<evidence type="ECO:0000256" key="1">
    <source>
        <dbReference type="ARBA" id="ARBA00004459"/>
    </source>
</evidence>
<name>A0A2W4QIM2_9GAMM</name>